<name>A0A364LBR9_TALAM</name>
<evidence type="ECO:0000313" key="3">
    <source>
        <dbReference type="Proteomes" id="UP000249363"/>
    </source>
</evidence>
<dbReference type="PANTHER" id="PTHR45458:SF1">
    <property type="entry name" value="SHORT CHAIN DEHYDROGENASE"/>
    <property type="match status" value="1"/>
</dbReference>
<dbReference type="InterPro" id="IPR036291">
    <property type="entry name" value="NAD(P)-bd_dom_sf"/>
</dbReference>
<comment type="similarity">
    <text evidence="1">Belongs to the short-chain dehydrogenases/reductases (SDR) family.</text>
</comment>
<dbReference type="InterPro" id="IPR002347">
    <property type="entry name" value="SDR_fam"/>
</dbReference>
<dbReference type="EMBL" id="MIKG01000023">
    <property type="protein sequence ID" value="RAO73171.1"/>
    <property type="molecule type" value="Genomic_DNA"/>
</dbReference>
<dbReference type="SUPFAM" id="SSF51735">
    <property type="entry name" value="NAD(P)-binding Rossmann-fold domains"/>
    <property type="match status" value="1"/>
</dbReference>
<dbReference type="AlphaFoldDB" id="A0A364LBR9"/>
<sequence length="273" mass="29878">MATYLVTGSARGIGHELVRQLAAKADSEINTVFATSRAQNERLKALTEQYPGRVIFVPLIVGDETSMRNAVPIIETALKDKGLNGLDVLINNVGVVGSAYAQEMSDLDETFHINVTGPHTMIQLFLPLLRKGAEKKVINISSSVGSITRQPRYKEFPAAAYKVTKAALNMLTVVWAQELANEGFTIISQNPGVGCSYPVIEIFRARELTPDQWLQTDEANAHADLPVGTGVSQILEIAQKTGQEGSGRFRNIHVPGWEDKPGLHQYDGKDLPW</sequence>
<proteinExistence type="inferred from homology"/>
<accession>A0A364LBR9</accession>
<dbReference type="Proteomes" id="UP000249363">
    <property type="component" value="Unassembled WGS sequence"/>
</dbReference>
<dbReference type="InterPro" id="IPR052184">
    <property type="entry name" value="SDR_enzymes"/>
</dbReference>
<evidence type="ECO:0000313" key="2">
    <source>
        <dbReference type="EMBL" id="RAO73171.1"/>
    </source>
</evidence>
<evidence type="ECO:0000256" key="1">
    <source>
        <dbReference type="RuleBase" id="RU000363"/>
    </source>
</evidence>
<dbReference type="GO" id="GO:0016616">
    <property type="term" value="F:oxidoreductase activity, acting on the CH-OH group of donors, NAD or NADP as acceptor"/>
    <property type="evidence" value="ECO:0007669"/>
    <property type="project" value="TreeGrafter"/>
</dbReference>
<dbReference type="PRINTS" id="PR00081">
    <property type="entry name" value="GDHRDH"/>
</dbReference>
<dbReference type="OrthoDB" id="7289984at2759"/>
<dbReference type="Gene3D" id="3.40.50.720">
    <property type="entry name" value="NAD(P)-binding Rossmann-like Domain"/>
    <property type="match status" value="1"/>
</dbReference>
<protein>
    <submittedName>
        <fullName evidence="2">Uncharacterized protein</fullName>
    </submittedName>
</protein>
<reference evidence="2 3" key="1">
    <citation type="journal article" date="2017" name="Biotechnol. Biofuels">
        <title>Differential beta-glucosidase expression as a function of carbon source availability in Talaromyces amestolkiae: a genomic and proteomic approach.</title>
        <authorList>
            <person name="de Eugenio L.I."/>
            <person name="Mendez-Liter J.A."/>
            <person name="Nieto-Dominguez M."/>
            <person name="Alonso L."/>
            <person name="Gil-Munoz J."/>
            <person name="Barriuso J."/>
            <person name="Prieto A."/>
            <person name="Martinez M.J."/>
        </authorList>
    </citation>
    <scope>NUCLEOTIDE SEQUENCE [LARGE SCALE GENOMIC DNA]</scope>
    <source>
        <strain evidence="2 3">CIB</strain>
    </source>
</reference>
<dbReference type="PRINTS" id="PR00080">
    <property type="entry name" value="SDRFAMILY"/>
</dbReference>
<gene>
    <name evidence="2" type="ORF">BHQ10_009183</name>
</gene>
<dbReference type="RefSeq" id="XP_040737685.1">
    <property type="nucleotide sequence ID" value="XM_040882071.1"/>
</dbReference>
<keyword evidence="3" id="KW-1185">Reference proteome</keyword>
<organism evidence="2 3">
    <name type="scientific">Talaromyces amestolkiae</name>
    <dbReference type="NCBI Taxonomy" id="1196081"/>
    <lineage>
        <taxon>Eukaryota</taxon>
        <taxon>Fungi</taxon>
        <taxon>Dikarya</taxon>
        <taxon>Ascomycota</taxon>
        <taxon>Pezizomycotina</taxon>
        <taxon>Eurotiomycetes</taxon>
        <taxon>Eurotiomycetidae</taxon>
        <taxon>Eurotiales</taxon>
        <taxon>Trichocomaceae</taxon>
        <taxon>Talaromyces</taxon>
        <taxon>Talaromyces sect. Talaromyces</taxon>
    </lineage>
</organism>
<dbReference type="GeneID" id="63798397"/>
<dbReference type="PANTHER" id="PTHR45458">
    <property type="entry name" value="SHORT-CHAIN DEHYDROGENASE/REDUCTASE SDR"/>
    <property type="match status" value="1"/>
</dbReference>
<dbReference type="Pfam" id="PF00106">
    <property type="entry name" value="adh_short"/>
    <property type="match status" value="1"/>
</dbReference>
<comment type="caution">
    <text evidence="2">The sequence shown here is derived from an EMBL/GenBank/DDBJ whole genome shotgun (WGS) entry which is preliminary data.</text>
</comment>